<dbReference type="PANTHER" id="PTHR42885">
    <property type="entry name" value="HISTIDINOL-PHOSPHATE AMINOTRANSFERASE-RELATED"/>
    <property type="match status" value="1"/>
</dbReference>
<evidence type="ECO:0000256" key="7">
    <source>
        <dbReference type="ARBA" id="ARBA00023239"/>
    </source>
</evidence>
<evidence type="ECO:0000256" key="8">
    <source>
        <dbReference type="ARBA" id="ARBA00029996"/>
    </source>
</evidence>
<evidence type="ECO:0000256" key="5">
    <source>
        <dbReference type="ARBA" id="ARBA00022573"/>
    </source>
</evidence>
<dbReference type="Gene3D" id="3.90.1150.10">
    <property type="entry name" value="Aspartate Aminotransferase, domain 1"/>
    <property type="match status" value="1"/>
</dbReference>
<dbReference type="InterPro" id="IPR015422">
    <property type="entry name" value="PyrdxlP-dep_Trfase_small"/>
</dbReference>
<protein>
    <recommendedName>
        <fullName evidence="4">threonine-phosphate decarboxylase</fullName>
        <ecNumber evidence="4">4.1.1.81</ecNumber>
    </recommendedName>
    <alternativeName>
        <fullName evidence="8">L-threonine-O-3-phosphate decarboxylase</fullName>
    </alternativeName>
</protein>
<dbReference type="InterPro" id="IPR015421">
    <property type="entry name" value="PyrdxlP-dep_Trfase_major"/>
</dbReference>
<comment type="function">
    <text evidence="2">Decarboxylates L-threonine-O-3-phosphate to yield (R)-1-amino-2-propanol O-2-phosphate, the precursor for the linkage between the nucleotide loop and the corrin ring in cobalamin.</text>
</comment>
<dbReference type="GO" id="GO:0030170">
    <property type="term" value="F:pyridoxal phosphate binding"/>
    <property type="evidence" value="ECO:0007669"/>
    <property type="project" value="InterPro"/>
</dbReference>
<dbReference type="EC" id="4.1.1.81" evidence="4"/>
<comment type="cofactor">
    <cofactor evidence="1">
        <name>pyridoxal 5'-phosphate</name>
        <dbReference type="ChEBI" id="CHEBI:597326"/>
    </cofactor>
</comment>
<comment type="catalytic activity">
    <reaction evidence="9">
        <text>O-phospho-L-threonine + H(+) = (R)-1-aminopropan-2-yl phosphate + CO2</text>
        <dbReference type="Rhea" id="RHEA:11492"/>
        <dbReference type="ChEBI" id="CHEBI:15378"/>
        <dbReference type="ChEBI" id="CHEBI:16526"/>
        <dbReference type="ChEBI" id="CHEBI:58563"/>
        <dbReference type="ChEBI" id="CHEBI:58675"/>
        <dbReference type="EC" id="4.1.1.81"/>
    </reaction>
</comment>
<sequence>MTSQTDKASPDQNPNDSQATSSFPLHGGNPQRAAEAFKVNVDTLIDFSASVNQMGPPKCVMEQLGQSFPQILEYPDPANTALKSALSNYCALPAERIIVGNGSSELIHALPCLLREGKSVALIEPAFSEYRRAFEIADRPIITFTGAAEHQFLIPLNALLHKLDQAPEIAMLVLGNPTCPAGTLWPRQDIETLLSYCETRKILLVIDETFIEFTDGDNSLVGKVPESHSLILIRSMTKFHALPGLRIGYGLMSPEHIANIEKGRVPWSVNGLAQSLGVAALQDKEFPSQSREWNRDQRKRLLSGFAEIENIETFPSQTNFILFRIQSNNPSHPAALYERLIRDGVLLRNCGNFPGLDINYFRCGVRKEADNRQLLHSLREQCARLASP</sequence>
<evidence type="ECO:0000313" key="13">
    <source>
        <dbReference type="Proteomes" id="UP000594464"/>
    </source>
</evidence>
<proteinExistence type="predicted"/>
<dbReference type="PANTHER" id="PTHR42885:SF1">
    <property type="entry name" value="THREONINE-PHOSPHATE DECARBOXYLASE"/>
    <property type="match status" value="1"/>
</dbReference>
<dbReference type="InterPro" id="IPR004838">
    <property type="entry name" value="NHTrfase_class1_PyrdxlP-BS"/>
</dbReference>
<organism evidence="12 13">
    <name type="scientific">Candidatus Nitrohelix vancouverensis</name>
    <dbReference type="NCBI Taxonomy" id="2705534"/>
    <lineage>
        <taxon>Bacteria</taxon>
        <taxon>Pseudomonadati</taxon>
        <taxon>Nitrospinota/Tectimicrobiota group</taxon>
        <taxon>Nitrospinota</taxon>
        <taxon>Nitrospinia</taxon>
        <taxon>Nitrospinales</taxon>
        <taxon>Nitrospinaceae</taxon>
        <taxon>Candidatus Nitrohelix</taxon>
    </lineage>
</organism>
<gene>
    <name evidence="12" type="ORF">G3M78_14685</name>
</gene>
<evidence type="ECO:0000256" key="9">
    <source>
        <dbReference type="ARBA" id="ARBA00048531"/>
    </source>
</evidence>
<evidence type="ECO:0000256" key="4">
    <source>
        <dbReference type="ARBA" id="ARBA00012285"/>
    </source>
</evidence>
<dbReference type="KEGG" id="nva:G3M78_14685"/>
<dbReference type="Pfam" id="PF00155">
    <property type="entry name" value="Aminotran_1_2"/>
    <property type="match status" value="1"/>
</dbReference>
<evidence type="ECO:0000256" key="2">
    <source>
        <dbReference type="ARBA" id="ARBA00003444"/>
    </source>
</evidence>
<evidence type="ECO:0000256" key="1">
    <source>
        <dbReference type="ARBA" id="ARBA00001933"/>
    </source>
</evidence>
<dbReference type="GO" id="GO:0048472">
    <property type="term" value="F:threonine-phosphate decarboxylase activity"/>
    <property type="evidence" value="ECO:0007669"/>
    <property type="project" value="UniProtKB-EC"/>
</dbReference>
<evidence type="ECO:0000313" key="12">
    <source>
        <dbReference type="EMBL" id="QPJ66580.1"/>
    </source>
</evidence>
<evidence type="ECO:0000256" key="6">
    <source>
        <dbReference type="ARBA" id="ARBA00022898"/>
    </source>
</evidence>
<evidence type="ECO:0000259" key="11">
    <source>
        <dbReference type="Pfam" id="PF00155"/>
    </source>
</evidence>
<keyword evidence="7 12" id="KW-0456">Lyase</keyword>
<feature type="region of interest" description="Disordered" evidence="10">
    <location>
        <begin position="1"/>
        <end position="28"/>
    </location>
</feature>
<dbReference type="CDD" id="cd00609">
    <property type="entry name" value="AAT_like"/>
    <property type="match status" value="1"/>
</dbReference>
<name>A0A7T0C4Z0_9BACT</name>
<dbReference type="Proteomes" id="UP000594464">
    <property type="component" value="Chromosome"/>
</dbReference>
<reference evidence="13" key="1">
    <citation type="submission" date="2020-02" db="EMBL/GenBank/DDBJ databases">
        <title>Genomic and physiological characterization of two novel Nitrospinaceae genera.</title>
        <authorList>
            <person name="Mueller A.J."/>
            <person name="Jung M.-Y."/>
            <person name="Strachan C.R."/>
            <person name="Herbold C.W."/>
            <person name="Kirkegaard R.H."/>
            <person name="Daims H."/>
        </authorList>
    </citation>
    <scope>NUCLEOTIDE SEQUENCE [LARGE SCALE GENOMIC DNA]</scope>
</reference>
<keyword evidence="6" id="KW-0663">Pyridoxal phosphate</keyword>
<dbReference type="PROSITE" id="PS00105">
    <property type="entry name" value="AA_TRANSFER_CLASS_1"/>
    <property type="match status" value="1"/>
</dbReference>
<dbReference type="SUPFAM" id="SSF53383">
    <property type="entry name" value="PLP-dependent transferases"/>
    <property type="match status" value="1"/>
</dbReference>
<dbReference type="InterPro" id="IPR015424">
    <property type="entry name" value="PyrdxlP-dep_Trfase"/>
</dbReference>
<dbReference type="InterPro" id="IPR004839">
    <property type="entry name" value="Aminotransferase_I/II_large"/>
</dbReference>
<evidence type="ECO:0000256" key="3">
    <source>
        <dbReference type="ARBA" id="ARBA00004953"/>
    </source>
</evidence>
<dbReference type="GO" id="GO:0009236">
    <property type="term" value="P:cobalamin biosynthetic process"/>
    <property type="evidence" value="ECO:0007669"/>
    <property type="project" value="UniProtKB-UniPathway"/>
</dbReference>
<dbReference type="Gene3D" id="3.40.640.10">
    <property type="entry name" value="Type I PLP-dependent aspartate aminotransferase-like (Major domain)"/>
    <property type="match status" value="1"/>
</dbReference>
<dbReference type="EMBL" id="CP048620">
    <property type="protein sequence ID" value="QPJ66580.1"/>
    <property type="molecule type" value="Genomic_DNA"/>
</dbReference>
<dbReference type="NCBIfam" id="TIGR01140">
    <property type="entry name" value="L_thr_O3P_dcar"/>
    <property type="match status" value="1"/>
</dbReference>
<dbReference type="UniPathway" id="UPA00148"/>
<evidence type="ECO:0000256" key="10">
    <source>
        <dbReference type="SAM" id="MobiDB-lite"/>
    </source>
</evidence>
<dbReference type="AlphaFoldDB" id="A0A7T0C4Z0"/>
<dbReference type="InterPro" id="IPR005860">
    <property type="entry name" value="CobD"/>
</dbReference>
<accession>A0A7T0C4Z0</accession>
<feature type="domain" description="Aminotransferase class I/classII large" evidence="11">
    <location>
        <begin position="44"/>
        <end position="378"/>
    </location>
</feature>
<feature type="compositionally biased region" description="Polar residues" evidence="10">
    <location>
        <begin position="1"/>
        <end position="23"/>
    </location>
</feature>
<keyword evidence="5" id="KW-0169">Cobalamin biosynthesis</keyword>
<comment type="pathway">
    <text evidence="3">Cofactor biosynthesis; adenosylcobalamin biosynthesis.</text>
</comment>